<evidence type="ECO:0000313" key="1">
    <source>
        <dbReference type="EMBL" id="MBD2778241.1"/>
    </source>
</evidence>
<organism evidence="1 2">
    <name type="scientific">Iningainema tapete BLCC-T55</name>
    <dbReference type="NCBI Taxonomy" id="2748662"/>
    <lineage>
        <taxon>Bacteria</taxon>
        <taxon>Bacillati</taxon>
        <taxon>Cyanobacteriota</taxon>
        <taxon>Cyanophyceae</taxon>
        <taxon>Nostocales</taxon>
        <taxon>Scytonemataceae</taxon>
        <taxon>Iningainema tapete</taxon>
    </lineage>
</organism>
<evidence type="ECO:0000313" key="2">
    <source>
        <dbReference type="Proteomes" id="UP000629098"/>
    </source>
</evidence>
<dbReference type="RefSeq" id="WP_190837697.1">
    <property type="nucleotide sequence ID" value="NZ_CAWPPI010000125.1"/>
</dbReference>
<name>A0A8J6XS70_9CYAN</name>
<comment type="caution">
    <text evidence="1">The sequence shown here is derived from an EMBL/GenBank/DDBJ whole genome shotgun (WGS) entry which is preliminary data.</text>
</comment>
<gene>
    <name evidence="1" type="ORF">ICL16_40930</name>
</gene>
<sequence length="47" mass="5395">MNDENINHYRHIQSTFPIECDDAKRPPEAIASVLLLPFPHKPETVIP</sequence>
<protein>
    <submittedName>
        <fullName evidence="1">Uncharacterized protein</fullName>
    </submittedName>
</protein>
<reference evidence="1" key="1">
    <citation type="submission" date="2020-09" db="EMBL/GenBank/DDBJ databases">
        <title>Iningainema tapete sp. nov. (Scytonemataceae, Cyanobacteria) from greenhouses in central Florida (USA) produces two types of nodularin with biosynthetic potential for microcystin-LR and anabaenopeptins.</title>
        <authorList>
            <person name="Berthold D.E."/>
            <person name="Lefler F.W."/>
            <person name="Huang I.-S."/>
            <person name="Abdulla H."/>
            <person name="Zimba P.V."/>
            <person name="Laughinghouse H.D. IV."/>
        </authorList>
    </citation>
    <scope>NUCLEOTIDE SEQUENCE</scope>
    <source>
        <strain evidence="1">BLCCT55</strain>
    </source>
</reference>
<dbReference type="EMBL" id="JACXAE010000125">
    <property type="protein sequence ID" value="MBD2778241.1"/>
    <property type="molecule type" value="Genomic_DNA"/>
</dbReference>
<dbReference type="AlphaFoldDB" id="A0A8J6XS70"/>
<proteinExistence type="predicted"/>
<dbReference type="Proteomes" id="UP000629098">
    <property type="component" value="Unassembled WGS sequence"/>
</dbReference>
<keyword evidence="2" id="KW-1185">Reference proteome</keyword>
<accession>A0A8J6XS70</accession>